<dbReference type="GeneID" id="20659617"/>
<dbReference type="AlphaFoldDB" id="G4ZYI9"/>
<organism evidence="1 2">
    <name type="scientific">Phytophthora sojae (strain P6497)</name>
    <name type="common">Soybean stem and root rot agent</name>
    <name type="synonym">Phytophthora megasperma f. sp. glycines</name>
    <dbReference type="NCBI Taxonomy" id="1094619"/>
    <lineage>
        <taxon>Eukaryota</taxon>
        <taxon>Sar</taxon>
        <taxon>Stramenopiles</taxon>
        <taxon>Oomycota</taxon>
        <taxon>Peronosporomycetes</taxon>
        <taxon>Peronosporales</taxon>
        <taxon>Peronosporaceae</taxon>
        <taxon>Phytophthora</taxon>
    </lineage>
</organism>
<dbReference type="Proteomes" id="UP000002640">
    <property type="component" value="Unassembled WGS sequence"/>
</dbReference>
<sequence>MRKKGKKNMFARVVDEIPDVFISATRNANLNKAINWWKKRETFCERGAVSISTRRDTGRKRVNTKALDRLRKIGLKFDSGLLRQLALRMLRRPDAPKADANGVLLEKKINTRWVQSFMETHNIILRAQSGKRQLSPEKTAEIEKSVAVHLGELKRGFESGKYDENVIENIDETHFVIDFDNGKTLGFGGESQVKNRLMSDLERKMYPTLYLHPRSHASKYHKFFATLACMDKENYNVQARLFITHRGGPSQ</sequence>
<evidence type="ECO:0000313" key="1">
    <source>
        <dbReference type="EMBL" id="EGZ12748.1"/>
    </source>
</evidence>
<dbReference type="InParanoid" id="G4ZYI9"/>
<name>G4ZYI9_PHYSP</name>
<gene>
    <name evidence="1" type="ORF">PHYSODRAFT_514976</name>
</gene>
<dbReference type="EMBL" id="JH159157">
    <property type="protein sequence ID" value="EGZ12748.1"/>
    <property type="molecule type" value="Genomic_DNA"/>
</dbReference>
<accession>G4ZYI9</accession>
<reference evidence="1 2" key="1">
    <citation type="journal article" date="2006" name="Science">
        <title>Phytophthora genome sequences uncover evolutionary origins and mechanisms of pathogenesis.</title>
        <authorList>
            <person name="Tyler B.M."/>
            <person name="Tripathy S."/>
            <person name="Zhang X."/>
            <person name="Dehal P."/>
            <person name="Jiang R.H."/>
            <person name="Aerts A."/>
            <person name="Arredondo F.D."/>
            <person name="Baxter L."/>
            <person name="Bensasson D."/>
            <person name="Beynon J.L."/>
            <person name="Chapman J."/>
            <person name="Damasceno C.M."/>
            <person name="Dorrance A.E."/>
            <person name="Dou D."/>
            <person name="Dickerman A.W."/>
            <person name="Dubchak I.L."/>
            <person name="Garbelotto M."/>
            <person name="Gijzen M."/>
            <person name="Gordon S.G."/>
            <person name="Govers F."/>
            <person name="Grunwald N.J."/>
            <person name="Huang W."/>
            <person name="Ivors K.L."/>
            <person name="Jones R.W."/>
            <person name="Kamoun S."/>
            <person name="Krampis K."/>
            <person name="Lamour K.H."/>
            <person name="Lee M.K."/>
            <person name="McDonald W.H."/>
            <person name="Medina M."/>
            <person name="Meijer H.J."/>
            <person name="Nordberg E.K."/>
            <person name="Maclean D.J."/>
            <person name="Ospina-Giraldo M.D."/>
            <person name="Morris P.F."/>
            <person name="Phuntumart V."/>
            <person name="Putnam N.H."/>
            <person name="Rash S."/>
            <person name="Rose J.K."/>
            <person name="Sakihama Y."/>
            <person name="Salamov A.A."/>
            <person name="Savidor A."/>
            <person name="Scheuring C.F."/>
            <person name="Smith B.M."/>
            <person name="Sobral B.W."/>
            <person name="Terry A."/>
            <person name="Torto-Alalibo T.A."/>
            <person name="Win J."/>
            <person name="Xu Z."/>
            <person name="Zhang H."/>
            <person name="Grigoriev I.V."/>
            <person name="Rokhsar D.S."/>
            <person name="Boore J.L."/>
        </authorList>
    </citation>
    <scope>NUCLEOTIDE SEQUENCE [LARGE SCALE GENOMIC DNA]</scope>
    <source>
        <strain evidence="1 2">P6497</strain>
    </source>
</reference>
<dbReference type="RefSeq" id="XP_009533081.1">
    <property type="nucleotide sequence ID" value="XM_009534786.1"/>
</dbReference>
<dbReference type="KEGG" id="psoj:PHYSODRAFT_514976"/>
<evidence type="ECO:0000313" key="2">
    <source>
        <dbReference type="Proteomes" id="UP000002640"/>
    </source>
</evidence>
<keyword evidence="2" id="KW-1185">Reference proteome</keyword>
<protein>
    <submittedName>
        <fullName evidence="1">Uncharacterized protein</fullName>
    </submittedName>
</protein>
<proteinExistence type="predicted"/>